<accession>A0A1C4YDC1</accession>
<protein>
    <recommendedName>
        <fullName evidence="3">Monooxygenase</fullName>
    </recommendedName>
</protein>
<proteinExistence type="predicted"/>
<evidence type="ECO:0008006" key="3">
    <source>
        <dbReference type="Google" id="ProtNLM"/>
    </source>
</evidence>
<organism evidence="1 2">
    <name type="scientific">Micromonospora chokoriensis</name>
    <dbReference type="NCBI Taxonomy" id="356851"/>
    <lineage>
        <taxon>Bacteria</taxon>
        <taxon>Bacillati</taxon>
        <taxon>Actinomycetota</taxon>
        <taxon>Actinomycetes</taxon>
        <taxon>Micromonosporales</taxon>
        <taxon>Micromonosporaceae</taxon>
        <taxon>Micromonospora</taxon>
    </lineage>
</organism>
<dbReference type="Pfam" id="PF19452">
    <property type="entry name" value="DUF5990"/>
    <property type="match status" value="1"/>
</dbReference>
<name>A0A1C4YDC1_9ACTN</name>
<evidence type="ECO:0000313" key="1">
    <source>
        <dbReference type="EMBL" id="SCF18698.1"/>
    </source>
</evidence>
<dbReference type="InterPro" id="IPR046032">
    <property type="entry name" value="DUF5990"/>
</dbReference>
<dbReference type="RefSeq" id="WP_088989777.1">
    <property type="nucleotide sequence ID" value="NZ_LT607409.1"/>
</dbReference>
<dbReference type="Proteomes" id="UP000198224">
    <property type="component" value="Chromosome I"/>
</dbReference>
<evidence type="ECO:0000313" key="2">
    <source>
        <dbReference type="Proteomes" id="UP000198224"/>
    </source>
</evidence>
<gene>
    <name evidence="1" type="ORF">GA0070612_4587</name>
</gene>
<dbReference type="AlphaFoldDB" id="A0A1C4YDC1"/>
<reference evidence="2" key="1">
    <citation type="submission" date="2016-06" db="EMBL/GenBank/DDBJ databases">
        <authorList>
            <person name="Varghese N."/>
            <person name="Submissions Spin"/>
        </authorList>
    </citation>
    <scope>NUCLEOTIDE SEQUENCE [LARGE SCALE GENOMIC DNA]</scope>
    <source>
        <strain evidence="2">DSM 45160</strain>
    </source>
</reference>
<dbReference type="EMBL" id="LT607409">
    <property type="protein sequence ID" value="SCF18698.1"/>
    <property type="molecule type" value="Genomic_DNA"/>
</dbReference>
<sequence length="147" mass="15785">MRIRIDGTDLPGRGTGAEVDALRRGNVHVGVQRKAEVVDLVPADAADATWHVEVSSREIDGMLDVGGPWVHGRPGARFLYLSWGAVTEDGFAVFRRAKLMFTDVPPELLRAAHEGRGVLVGRVGLTDAAGGPRCARVQPPAVAWTVR</sequence>
<keyword evidence="2" id="KW-1185">Reference proteome</keyword>